<dbReference type="Pfam" id="PF00069">
    <property type="entry name" value="Pkinase"/>
    <property type="match status" value="1"/>
</dbReference>
<dbReference type="GeneID" id="7842838"/>
<dbReference type="GO" id="GO:0005524">
    <property type="term" value="F:ATP binding"/>
    <property type="evidence" value="ECO:0007669"/>
    <property type="project" value="UniProtKB-KW"/>
</dbReference>
<dbReference type="GO" id="GO:0005737">
    <property type="term" value="C:cytoplasm"/>
    <property type="evidence" value="ECO:0007669"/>
    <property type="project" value="TreeGrafter"/>
</dbReference>
<keyword evidence="2" id="KW-0723">Serine/threonine-protein kinase</keyword>
<dbReference type="RefSeq" id="XP_001013446.3">
    <property type="nucleotide sequence ID" value="XM_001013446.3"/>
</dbReference>
<evidence type="ECO:0000256" key="2">
    <source>
        <dbReference type="ARBA" id="ARBA00022527"/>
    </source>
</evidence>
<dbReference type="SUPFAM" id="SSF56112">
    <property type="entry name" value="Protein kinase-like (PK-like)"/>
    <property type="match status" value="1"/>
</dbReference>
<evidence type="ECO:0000256" key="4">
    <source>
        <dbReference type="ARBA" id="ARBA00022741"/>
    </source>
</evidence>
<dbReference type="EMBL" id="GG662731">
    <property type="protein sequence ID" value="EAR93201.3"/>
    <property type="molecule type" value="Genomic_DNA"/>
</dbReference>
<dbReference type="InterPro" id="IPR011009">
    <property type="entry name" value="Kinase-like_dom_sf"/>
</dbReference>
<keyword evidence="3" id="KW-0808">Transferase</keyword>
<evidence type="ECO:0000259" key="9">
    <source>
        <dbReference type="PROSITE" id="PS50011"/>
    </source>
</evidence>
<keyword evidence="5 10" id="KW-0418">Kinase</keyword>
<dbReference type="KEGG" id="tet:TTHERM_01227810"/>
<keyword evidence="11" id="KW-1185">Reference proteome</keyword>
<dbReference type="InterPro" id="IPR000719">
    <property type="entry name" value="Prot_kinase_dom"/>
</dbReference>
<dbReference type="eggNOG" id="KOG0201">
    <property type="taxonomic scope" value="Eukaryota"/>
</dbReference>
<comment type="catalytic activity">
    <reaction evidence="7">
        <text>L-threonyl-[protein] + ATP = O-phospho-L-threonyl-[protein] + ADP + H(+)</text>
        <dbReference type="Rhea" id="RHEA:46608"/>
        <dbReference type="Rhea" id="RHEA-COMP:11060"/>
        <dbReference type="Rhea" id="RHEA-COMP:11605"/>
        <dbReference type="ChEBI" id="CHEBI:15378"/>
        <dbReference type="ChEBI" id="CHEBI:30013"/>
        <dbReference type="ChEBI" id="CHEBI:30616"/>
        <dbReference type="ChEBI" id="CHEBI:61977"/>
        <dbReference type="ChEBI" id="CHEBI:456216"/>
        <dbReference type="EC" id="2.7.11.1"/>
    </reaction>
</comment>
<dbReference type="OrthoDB" id="312324at2759"/>
<dbReference type="STRING" id="312017.Q239I9"/>
<organism evidence="10 11">
    <name type="scientific">Tetrahymena thermophila (strain SB210)</name>
    <dbReference type="NCBI Taxonomy" id="312017"/>
    <lineage>
        <taxon>Eukaryota</taxon>
        <taxon>Sar</taxon>
        <taxon>Alveolata</taxon>
        <taxon>Ciliophora</taxon>
        <taxon>Intramacronucleata</taxon>
        <taxon>Oligohymenophorea</taxon>
        <taxon>Hymenostomatida</taxon>
        <taxon>Tetrahymenina</taxon>
        <taxon>Tetrahymenidae</taxon>
        <taxon>Tetrahymena</taxon>
    </lineage>
</organism>
<evidence type="ECO:0000256" key="1">
    <source>
        <dbReference type="ARBA" id="ARBA00008874"/>
    </source>
</evidence>
<proteinExistence type="inferred from homology"/>
<dbReference type="GO" id="GO:0004674">
    <property type="term" value="F:protein serine/threonine kinase activity"/>
    <property type="evidence" value="ECO:0007669"/>
    <property type="project" value="UniProtKB-KW"/>
</dbReference>
<evidence type="ECO:0000313" key="10">
    <source>
        <dbReference type="EMBL" id="EAR93201.3"/>
    </source>
</evidence>
<comment type="catalytic activity">
    <reaction evidence="8">
        <text>L-seryl-[protein] + ATP = O-phospho-L-seryl-[protein] + ADP + H(+)</text>
        <dbReference type="Rhea" id="RHEA:17989"/>
        <dbReference type="Rhea" id="RHEA-COMP:9863"/>
        <dbReference type="Rhea" id="RHEA-COMP:11604"/>
        <dbReference type="ChEBI" id="CHEBI:15378"/>
        <dbReference type="ChEBI" id="CHEBI:29999"/>
        <dbReference type="ChEBI" id="CHEBI:30616"/>
        <dbReference type="ChEBI" id="CHEBI:83421"/>
        <dbReference type="ChEBI" id="CHEBI:456216"/>
        <dbReference type="EC" id="2.7.11.1"/>
    </reaction>
</comment>
<evidence type="ECO:0000313" key="11">
    <source>
        <dbReference type="Proteomes" id="UP000009168"/>
    </source>
</evidence>
<dbReference type="InterPro" id="IPR050629">
    <property type="entry name" value="STE20/SPS1-PAK"/>
</dbReference>
<evidence type="ECO:0000256" key="7">
    <source>
        <dbReference type="ARBA" id="ARBA00047899"/>
    </source>
</evidence>
<dbReference type="PANTHER" id="PTHR48012:SF10">
    <property type="entry name" value="FI20177P1"/>
    <property type="match status" value="1"/>
</dbReference>
<sequence>MLGVEIRKKYDILEKKTTQSMHSSIYRGMNKQNAEIVALKEYNVIPAEDLQQIIQEISKESRVQDEFVSGLNDYFVSDGKLYLISQYFSEGSVYDLIQNIGPISEENICIIIKQALMGLKYLHKNNRLHKNIKSSNIMLQSDGIVKLCDFSTSKKLTEILSQCRNYSYWQSPETIIDQHFNEKSDIWSIGITAIEMAKGEPPYFNLPPKKAQFLTVQEEPQIDSSFSPQFQEFLKMCLEKNPEERASVGDLLLSNFIQRAKKPQYLLELFEQSYNSKMYNSQNGGSSNNSSFNSLNNNTYLNPMHRRMQTTFKIVNQGVIPDFSIDNQSIDLNKVNNHTNQEKKNVQLHNSVPNPFSEPHNQQNQAIMNHPLKQSNSIIPPKCAFLTMRRSIRKIEKLSPGLTKEIIMAIINEYKKTGANDFSIFFEQ</sequence>
<keyword evidence="6" id="KW-0067">ATP-binding</keyword>
<dbReference type="Proteomes" id="UP000009168">
    <property type="component" value="Unassembled WGS sequence"/>
</dbReference>
<comment type="similarity">
    <text evidence="1">Belongs to the protein kinase superfamily. STE Ser/Thr protein kinase family. STE20 subfamily.</text>
</comment>
<name>Q239I9_TETTS</name>
<dbReference type="HOGENOM" id="CLU_560815_0_0_1"/>
<dbReference type="PROSITE" id="PS50011">
    <property type="entry name" value="PROTEIN_KINASE_DOM"/>
    <property type="match status" value="1"/>
</dbReference>
<evidence type="ECO:0000256" key="8">
    <source>
        <dbReference type="ARBA" id="ARBA00048679"/>
    </source>
</evidence>
<dbReference type="InParanoid" id="Q239I9"/>
<evidence type="ECO:0000256" key="3">
    <source>
        <dbReference type="ARBA" id="ARBA00022679"/>
    </source>
</evidence>
<keyword evidence="4" id="KW-0547">Nucleotide-binding</keyword>
<protein>
    <submittedName>
        <fullName evidence="10">Plant dual-specificity MAP kinase kinase family domain protein</fullName>
    </submittedName>
</protein>
<evidence type="ECO:0000256" key="6">
    <source>
        <dbReference type="ARBA" id="ARBA00022840"/>
    </source>
</evidence>
<dbReference type="Gene3D" id="1.10.510.10">
    <property type="entry name" value="Transferase(Phosphotransferase) domain 1"/>
    <property type="match status" value="1"/>
</dbReference>
<feature type="domain" description="Protein kinase" evidence="9">
    <location>
        <begin position="11"/>
        <end position="257"/>
    </location>
</feature>
<accession>Q239I9</accession>
<dbReference type="PANTHER" id="PTHR48012">
    <property type="entry name" value="STERILE20-LIKE KINASE, ISOFORM B-RELATED"/>
    <property type="match status" value="1"/>
</dbReference>
<dbReference type="AlphaFoldDB" id="Q239I9"/>
<reference evidence="11" key="1">
    <citation type="journal article" date="2006" name="PLoS Biol.">
        <title>Macronuclear genome sequence of the ciliate Tetrahymena thermophila, a model eukaryote.</title>
        <authorList>
            <person name="Eisen J.A."/>
            <person name="Coyne R.S."/>
            <person name="Wu M."/>
            <person name="Wu D."/>
            <person name="Thiagarajan M."/>
            <person name="Wortman J.R."/>
            <person name="Badger J.H."/>
            <person name="Ren Q."/>
            <person name="Amedeo P."/>
            <person name="Jones K.M."/>
            <person name="Tallon L.J."/>
            <person name="Delcher A.L."/>
            <person name="Salzberg S.L."/>
            <person name="Silva J.C."/>
            <person name="Haas B.J."/>
            <person name="Majoros W.H."/>
            <person name="Farzad M."/>
            <person name="Carlton J.M."/>
            <person name="Smith R.K. Jr."/>
            <person name="Garg J."/>
            <person name="Pearlman R.E."/>
            <person name="Karrer K.M."/>
            <person name="Sun L."/>
            <person name="Manning G."/>
            <person name="Elde N.C."/>
            <person name="Turkewitz A.P."/>
            <person name="Asai D.J."/>
            <person name="Wilkes D.E."/>
            <person name="Wang Y."/>
            <person name="Cai H."/>
            <person name="Collins K."/>
            <person name="Stewart B.A."/>
            <person name="Lee S.R."/>
            <person name="Wilamowska K."/>
            <person name="Weinberg Z."/>
            <person name="Ruzzo W.L."/>
            <person name="Wloga D."/>
            <person name="Gaertig J."/>
            <person name="Frankel J."/>
            <person name="Tsao C.-C."/>
            <person name="Gorovsky M.A."/>
            <person name="Keeling P.J."/>
            <person name="Waller R.F."/>
            <person name="Patron N.J."/>
            <person name="Cherry J.M."/>
            <person name="Stover N.A."/>
            <person name="Krieger C.J."/>
            <person name="del Toro C."/>
            <person name="Ryder H.F."/>
            <person name="Williamson S.C."/>
            <person name="Barbeau R.A."/>
            <person name="Hamilton E.P."/>
            <person name="Orias E."/>
        </authorList>
    </citation>
    <scope>NUCLEOTIDE SEQUENCE [LARGE SCALE GENOMIC DNA]</scope>
    <source>
        <strain evidence="11">SB210</strain>
    </source>
</reference>
<evidence type="ECO:0000256" key="5">
    <source>
        <dbReference type="ARBA" id="ARBA00022777"/>
    </source>
</evidence>
<gene>
    <name evidence="10" type="ORF">TTHERM_01227810</name>
</gene>